<feature type="compositionally biased region" description="Pro residues" evidence="1">
    <location>
        <begin position="99"/>
        <end position="117"/>
    </location>
</feature>
<feature type="domain" description="Transglutaminase-like" evidence="2">
    <location>
        <begin position="375"/>
        <end position="449"/>
    </location>
</feature>
<evidence type="ECO:0000259" key="2">
    <source>
        <dbReference type="SMART" id="SM00460"/>
    </source>
</evidence>
<organism evidence="3 4">
    <name type="scientific">Westerdykella ornata</name>
    <dbReference type="NCBI Taxonomy" id="318751"/>
    <lineage>
        <taxon>Eukaryota</taxon>
        <taxon>Fungi</taxon>
        <taxon>Dikarya</taxon>
        <taxon>Ascomycota</taxon>
        <taxon>Pezizomycotina</taxon>
        <taxon>Dothideomycetes</taxon>
        <taxon>Pleosporomycetidae</taxon>
        <taxon>Pleosporales</taxon>
        <taxon>Sporormiaceae</taxon>
        <taxon>Westerdykella</taxon>
    </lineage>
</organism>
<dbReference type="GeneID" id="54550984"/>
<protein>
    <recommendedName>
        <fullName evidence="2">Transglutaminase-like domain-containing protein</fullName>
    </recommendedName>
</protein>
<dbReference type="InterPro" id="IPR038765">
    <property type="entry name" value="Papain-like_cys_pep_sf"/>
</dbReference>
<name>A0A6A6JUD2_WESOR</name>
<dbReference type="GO" id="GO:0005737">
    <property type="term" value="C:cytoplasm"/>
    <property type="evidence" value="ECO:0007669"/>
    <property type="project" value="TreeGrafter"/>
</dbReference>
<feature type="region of interest" description="Disordered" evidence="1">
    <location>
        <begin position="249"/>
        <end position="281"/>
    </location>
</feature>
<feature type="compositionally biased region" description="Pro residues" evidence="1">
    <location>
        <begin position="252"/>
        <end position="276"/>
    </location>
</feature>
<reference evidence="3" key="1">
    <citation type="journal article" date="2020" name="Stud. Mycol.">
        <title>101 Dothideomycetes genomes: a test case for predicting lifestyles and emergence of pathogens.</title>
        <authorList>
            <person name="Haridas S."/>
            <person name="Albert R."/>
            <person name="Binder M."/>
            <person name="Bloem J."/>
            <person name="Labutti K."/>
            <person name="Salamov A."/>
            <person name="Andreopoulos B."/>
            <person name="Baker S."/>
            <person name="Barry K."/>
            <person name="Bills G."/>
            <person name="Bluhm B."/>
            <person name="Cannon C."/>
            <person name="Castanera R."/>
            <person name="Culley D."/>
            <person name="Daum C."/>
            <person name="Ezra D."/>
            <person name="Gonzalez J."/>
            <person name="Henrissat B."/>
            <person name="Kuo A."/>
            <person name="Liang C."/>
            <person name="Lipzen A."/>
            <person name="Lutzoni F."/>
            <person name="Magnuson J."/>
            <person name="Mondo S."/>
            <person name="Nolan M."/>
            <person name="Ohm R."/>
            <person name="Pangilinan J."/>
            <person name="Park H.-J."/>
            <person name="Ramirez L."/>
            <person name="Alfaro M."/>
            <person name="Sun H."/>
            <person name="Tritt A."/>
            <person name="Yoshinaga Y."/>
            <person name="Zwiers L.-H."/>
            <person name="Turgeon B."/>
            <person name="Goodwin S."/>
            <person name="Spatafora J."/>
            <person name="Crous P."/>
            <person name="Grigoriev I."/>
        </authorList>
    </citation>
    <scope>NUCLEOTIDE SEQUENCE</scope>
    <source>
        <strain evidence="3">CBS 379.55</strain>
    </source>
</reference>
<feature type="compositionally biased region" description="Basic and acidic residues" evidence="1">
    <location>
        <begin position="120"/>
        <end position="132"/>
    </location>
</feature>
<dbReference type="OrthoDB" id="6129702at2759"/>
<dbReference type="RefSeq" id="XP_033656188.1">
    <property type="nucleotide sequence ID" value="XM_033797809.1"/>
</dbReference>
<accession>A0A6A6JUD2</accession>
<sequence>MADPAPPSVSSIKSRIAALNLEEVHTPSPGLRPAYTYEHATTGKKKPPPPPPPAQRPAAQRRGETANNPPLVNNVTTSSGQRGNEPVQPSAETPKISPALPPRLPPRPSPKTAPSLPPRKSSEQSIKRRESNESISTITSIGSARTSLSATSTGGTKYHIRAPAYDPAKLPPLPAKKNTEEEKGSATLRAMKSKTSVVADRSLPPQLPARPPLPARRESQAQEPTQSQQRRIVAPPLPRSALSFALNKSTEVPPPLPANRPSPTPDPQPGAPPPIPLGSRPNLQAIMASKPKPGATPSSCLWCRDFSAPDAHAAQYPREQLPGADVAWLATQLTSPFPSATDKARAIFTWLHHNIDYDVHSYYSGNCTRSTPENTMTSGLAVCEGYAGLFAALALKSGLEAVVVGGHGKGVGYKPLKPGEPLPEFKPSGHAWNAVRIDNGEWKLLDACWGAGSVCGTYKRDFKAYWFEMDNNEFGFSHFPENPNYFFRTDGRAAYSWEEYWGEGERLTVYGPATPNHGISARSFQPPGKYIRIHDQAAGPVVRFQFSSVCPHWDGERHGKGKPYVMILHVGGRDGRNTDYVPFQTDGRVWWVDVQRTELGAAGQKVSVFAVTTVEGRDARGLGYEGYLSKKGRCAMGFEGVAMWELVV</sequence>
<gene>
    <name evidence="3" type="ORF">EI97DRAFT_430918</name>
</gene>
<feature type="compositionally biased region" description="Low complexity" evidence="1">
    <location>
        <begin position="133"/>
        <end position="147"/>
    </location>
</feature>
<dbReference type="Proteomes" id="UP000800097">
    <property type="component" value="Unassembled WGS sequence"/>
</dbReference>
<dbReference type="SUPFAM" id="SSF54001">
    <property type="entry name" value="Cysteine proteinases"/>
    <property type="match status" value="1"/>
</dbReference>
<dbReference type="AlphaFoldDB" id="A0A6A6JUD2"/>
<dbReference type="InterPro" id="IPR052557">
    <property type="entry name" value="CAP/Cytokinesis_protein"/>
</dbReference>
<evidence type="ECO:0000313" key="4">
    <source>
        <dbReference type="Proteomes" id="UP000800097"/>
    </source>
</evidence>
<dbReference type="EMBL" id="ML986487">
    <property type="protein sequence ID" value="KAF2278649.1"/>
    <property type="molecule type" value="Genomic_DNA"/>
</dbReference>
<dbReference type="Pfam" id="PF01841">
    <property type="entry name" value="Transglut_core"/>
    <property type="match status" value="1"/>
</dbReference>
<keyword evidence="4" id="KW-1185">Reference proteome</keyword>
<proteinExistence type="predicted"/>
<feature type="compositionally biased region" description="Polar residues" evidence="1">
    <location>
        <begin position="221"/>
        <end position="230"/>
    </location>
</feature>
<dbReference type="Gene3D" id="3.10.620.30">
    <property type="match status" value="1"/>
</dbReference>
<dbReference type="PANTHER" id="PTHR46333">
    <property type="entry name" value="CYTOKINESIS PROTEIN 3"/>
    <property type="match status" value="1"/>
</dbReference>
<dbReference type="SMART" id="SM00460">
    <property type="entry name" value="TGc"/>
    <property type="match status" value="1"/>
</dbReference>
<feature type="region of interest" description="Disordered" evidence="1">
    <location>
        <begin position="22"/>
        <end position="237"/>
    </location>
</feature>
<evidence type="ECO:0000256" key="1">
    <source>
        <dbReference type="SAM" id="MobiDB-lite"/>
    </source>
</evidence>
<evidence type="ECO:0000313" key="3">
    <source>
        <dbReference type="EMBL" id="KAF2278649.1"/>
    </source>
</evidence>
<feature type="compositionally biased region" description="Pro residues" evidence="1">
    <location>
        <begin position="205"/>
        <end position="214"/>
    </location>
</feature>
<dbReference type="PANTHER" id="PTHR46333:SF5">
    <property type="entry name" value="TRANSGLUTAMINASE-LIKE DOMAIN-CONTAINING PROTEIN"/>
    <property type="match status" value="1"/>
</dbReference>
<dbReference type="InterPro" id="IPR002931">
    <property type="entry name" value="Transglutaminase-like"/>
</dbReference>
<feature type="compositionally biased region" description="Polar residues" evidence="1">
    <location>
        <begin position="65"/>
        <end position="82"/>
    </location>
</feature>